<dbReference type="GO" id="GO:0005507">
    <property type="term" value="F:copper ion binding"/>
    <property type="evidence" value="ECO:0007669"/>
    <property type="project" value="InterPro"/>
</dbReference>
<keyword evidence="5" id="KW-0472">Membrane</keyword>
<dbReference type="InterPro" id="IPR034279">
    <property type="entry name" value="CuRO_3_CopA"/>
</dbReference>
<organism evidence="9 10">
    <name type="scientific">Rubrobacter tropicus</name>
    <dbReference type="NCBI Taxonomy" id="2653851"/>
    <lineage>
        <taxon>Bacteria</taxon>
        <taxon>Bacillati</taxon>
        <taxon>Actinomycetota</taxon>
        <taxon>Rubrobacteria</taxon>
        <taxon>Rubrobacterales</taxon>
        <taxon>Rubrobacteraceae</taxon>
        <taxon>Rubrobacter</taxon>
    </lineage>
</organism>
<dbReference type="InterPro" id="IPR001117">
    <property type="entry name" value="Cu-oxidase_2nd"/>
</dbReference>
<dbReference type="GO" id="GO:0016491">
    <property type="term" value="F:oxidoreductase activity"/>
    <property type="evidence" value="ECO:0007669"/>
    <property type="project" value="UniProtKB-KW"/>
</dbReference>
<dbReference type="EMBL" id="CP045119">
    <property type="protein sequence ID" value="QIN84709.1"/>
    <property type="molecule type" value="Genomic_DNA"/>
</dbReference>
<feature type="region of interest" description="Disordered" evidence="4">
    <location>
        <begin position="1"/>
        <end position="22"/>
    </location>
</feature>
<dbReference type="PANTHER" id="PTHR11709">
    <property type="entry name" value="MULTI-COPPER OXIDASE"/>
    <property type="match status" value="1"/>
</dbReference>
<accession>A0A6G8QE04</accession>
<proteinExistence type="predicted"/>
<dbReference type="PROSITE" id="PS00080">
    <property type="entry name" value="MULTICOPPER_OXIDASE2"/>
    <property type="match status" value="1"/>
</dbReference>
<dbReference type="CDD" id="cd13870">
    <property type="entry name" value="CuRO_2_CopA_like_1"/>
    <property type="match status" value="1"/>
</dbReference>
<dbReference type="InterPro" id="IPR008972">
    <property type="entry name" value="Cupredoxin"/>
</dbReference>
<feature type="transmembrane region" description="Helical" evidence="5">
    <location>
        <begin position="26"/>
        <end position="46"/>
    </location>
</feature>
<dbReference type="Proteomes" id="UP000501452">
    <property type="component" value="Chromosome"/>
</dbReference>
<keyword evidence="5" id="KW-0812">Transmembrane</keyword>
<sequence length="502" mass="54952">MIGERDANRVRTAGDRGPRRPTRREFLGLAGLGALAVGGCGLLPGGESDPLPGIPRPGKTGHVEKYTFGAAPLDFDVAGQSFSTWGYNGDVPGPEVRVREGDTLRVRVENRLPEETTIHWHGLPVPDDMDGVPGLSQAPIRPGEDFVYEFVVPMSGTHMYHSHVGLQLDRGLYGPLIVEPKSEDLSYDREYTLILDDWLDGVSGRDPERALEDLRNAGGGMMAGGMGGMMGGGRIEYPLYLVNGRPPEDPKSLPVRRGERVRLRLMNPAAETIFRFAVDGHPLTVTHSDGLPVEPVEVDALTIGMGERYDVLLEANDPGVWQVAAAPEEKPGLARALLRYEEVGQSSPPPDHRPPNLAGRLLTYADLRAKGLDSFPGDGGPFTGPDRVHRLTLSGGMGAYEWRIDGQVYPGAEPLEVREGEWVRIELQNQSMMRHPMHLHGHSFQLLNGTGRGPFKDTALVQPHMGGLALDFHADNPGEWFFHCHNAYHMESGMARVISYET</sequence>
<dbReference type="AlphaFoldDB" id="A0A6G8QE04"/>
<keyword evidence="2" id="KW-0560">Oxidoreductase</keyword>
<dbReference type="PANTHER" id="PTHR11709:SF394">
    <property type="entry name" value="FI03373P-RELATED"/>
    <property type="match status" value="1"/>
</dbReference>
<dbReference type="Gene3D" id="2.60.40.420">
    <property type="entry name" value="Cupredoxins - blue copper proteins"/>
    <property type="match status" value="3"/>
</dbReference>
<evidence type="ECO:0000259" key="6">
    <source>
        <dbReference type="Pfam" id="PF00394"/>
    </source>
</evidence>
<dbReference type="PROSITE" id="PS00079">
    <property type="entry name" value="MULTICOPPER_OXIDASE1"/>
    <property type="match status" value="1"/>
</dbReference>
<gene>
    <name evidence="9" type="ORF">GBA63_20185</name>
</gene>
<evidence type="ECO:0000259" key="8">
    <source>
        <dbReference type="Pfam" id="PF07732"/>
    </source>
</evidence>
<dbReference type="InterPro" id="IPR045087">
    <property type="entry name" value="Cu-oxidase_fam"/>
</dbReference>
<feature type="domain" description="Plastocyanin-like" evidence="7">
    <location>
        <begin position="385"/>
        <end position="498"/>
    </location>
</feature>
<evidence type="ECO:0000256" key="2">
    <source>
        <dbReference type="ARBA" id="ARBA00023002"/>
    </source>
</evidence>
<dbReference type="Pfam" id="PF07732">
    <property type="entry name" value="Cu-oxidase_3"/>
    <property type="match status" value="1"/>
</dbReference>
<dbReference type="CDD" id="cd13896">
    <property type="entry name" value="CuRO_3_CopA"/>
    <property type="match status" value="1"/>
</dbReference>
<evidence type="ECO:0000256" key="3">
    <source>
        <dbReference type="ARBA" id="ARBA00023008"/>
    </source>
</evidence>
<dbReference type="InterPro" id="IPR011707">
    <property type="entry name" value="Cu-oxidase-like_N"/>
</dbReference>
<evidence type="ECO:0000256" key="4">
    <source>
        <dbReference type="SAM" id="MobiDB-lite"/>
    </source>
</evidence>
<keyword evidence="1" id="KW-0479">Metal-binding</keyword>
<dbReference type="InterPro" id="IPR002355">
    <property type="entry name" value="Cu_oxidase_Cu_BS"/>
</dbReference>
<name>A0A6G8QE04_9ACTN</name>
<dbReference type="Pfam" id="PF07731">
    <property type="entry name" value="Cu-oxidase_2"/>
    <property type="match status" value="1"/>
</dbReference>
<dbReference type="KEGG" id="rub:GBA63_20185"/>
<keyword evidence="10" id="KW-1185">Reference proteome</keyword>
<dbReference type="InterPro" id="IPR033138">
    <property type="entry name" value="Cu_oxidase_CS"/>
</dbReference>
<evidence type="ECO:0000313" key="9">
    <source>
        <dbReference type="EMBL" id="QIN84709.1"/>
    </source>
</evidence>
<dbReference type="Pfam" id="PF00394">
    <property type="entry name" value="Cu-oxidase"/>
    <property type="match status" value="1"/>
</dbReference>
<keyword evidence="3" id="KW-0186">Copper</keyword>
<keyword evidence="5" id="KW-1133">Transmembrane helix</keyword>
<evidence type="ECO:0000256" key="1">
    <source>
        <dbReference type="ARBA" id="ARBA00022723"/>
    </source>
</evidence>
<protein>
    <submittedName>
        <fullName evidence="9">Multicopper oxidase domain-containing protein</fullName>
    </submittedName>
</protein>
<dbReference type="SUPFAM" id="SSF49503">
    <property type="entry name" value="Cupredoxins"/>
    <property type="match status" value="3"/>
</dbReference>
<dbReference type="CDD" id="cd13861">
    <property type="entry name" value="CuRO_1_CumA_like"/>
    <property type="match status" value="1"/>
</dbReference>
<reference evidence="9 10" key="1">
    <citation type="submission" date="2019-10" db="EMBL/GenBank/DDBJ databases">
        <title>Rubrobacter sp nov SCSIO 52090 isolated from a deep-sea sediment in the South China Sea.</title>
        <authorList>
            <person name="Chen R.W."/>
        </authorList>
    </citation>
    <scope>NUCLEOTIDE SEQUENCE [LARGE SCALE GENOMIC DNA]</scope>
    <source>
        <strain evidence="9 10">SCSIO 52909</strain>
    </source>
</reference>
<evidence type="ECO:0000256" key="5">
    <source>
        <dbReference type="SAM" id="Phobius"/>
    </source>
</evidence>
<dbReference type="InterPro" id="IPR011706">
    <property type="entry name" value="Cu-oxidase_C"/>
</dbReference>
<feature type="domain" description="Plastocyanin-like" evidence="8">
    <location>
        <begin position="82"/>
        <end position="182"/>
    </location>
</feature>
<evidence type="ECO:0000259" key="7">
    <source>
        <dbReference type="Pfam" id="PF07731"/>
    </source>
</evidence>
<evidence type="ECO:0000313" key="10">
    <source>
        <dbReference type="Proteomes" id="UP000501452"/>
    </source>
</evidence>
<feature type="domain" description="Plastocyanin-like" evidence="6">
    <location>
        <begin position="190"/>
        <end position="342"/>
    </location>
</feature>